<reference evidence="6 7" key="2">
    <citation type="journal article" date="2011" name="PLoS Genet.">
        <title>Caenorhabditis briggsae recombinant inbred line genotypes reveal inter-strain incompatibility and the evolution of recombination.</title>
        <authorList>
            <person name="Ross J.A."/>
            <person name="Koboldt D.C."/>
            <person name="Staisch J.E."/>
            <person name="Chamberlin H.M."/>
            <person name="Gupta B.P."/>
            <person name="Miller R.D."/>
            <person name="Baird S.E."/>
            <person name="Haag E.S."/>
        </authorList>
    </citation>
    <scope>NUCLEOTIDE SEQUENCE [LARGE SCALE GENOMIC DNA]</scope>
    <source>
        <strain evidence="6 7">AF16</strain>
    </source>
</reference>
<accession>A8Y1B4</accession>
<feature type="domain" description="P-granule-associated protein DEPS-1 sixth OB-fold" evidence="3">
    <location>
        <begin position="507"/>
        <end position="573"/>
    </location>
</feature>
<dbReference type="Pfam" id="PF24343">
    <property type="entry name" value="OB_DEPS-1_1st"/>
    <property type="match status" value="1"/>
</dbReference>
<dbReference type="Pfam" id="PF24342">
    <property type="entry name" value="OB_DEPS-1_2nd"/>
    <property type="match status" value="1"/>
</dbReference>
<proteinExistence type="predicted"/>
<feature type="compositionally biased region" description="Low complexity" evidence="1">
    <location>
        <begin position="583"/>
        <end position="622"/>
    </location>
</feature>
<feature type="domain" description="P-granule-associated protein DEPS-1 first OB-fold" evidence="5">
    <location>
        <begin position="52"/>
        <end position="121"/>
    </location>
</feature>
<dbReference type="HOGENOM" id="CLU_410628_0_0_1"/>
<evidence type="ECO:0000313" key="6">
    <source>
        <dbReference type="EMBL" id="CAP38683.2"/>
    </source>
</evidence>
<name>A8Y1B4_CAEBR</name>
<evidence type="ECO:0000259" key="5">
    <source>
        <dbReference type="Pfam" id="PF24343"/>
    </source>
</evidence>
<feature type="domain" description="P-granule-associated protein DEPS-1 third OB-fold" evidence="2">
    <location>
        <begin position="260"/>
        <end position="327"/>
    </location>
</feature>
<organism evidence="6 7">
    <name type="scientific">Caenorhabditis briggsae</name>
    <dbReference type="NCBI Taxonomy" id="6238"/>
    <lineage>
        <taxon>Eukaryota</taxon>
        <taxon>Metazoa</taxon>
        <taxon>Ecdysozoa</taxon>
        <taxon>Nematoda</taxon>
        <taxon>Chromadorea</taxon>
        <taxon>Rhabditida</taxon>
        <taxon>Rhabditina</taxon>
        <taxon>Rhabditomorpha</taxon>
        <taxon>Rhabditoidea</taxon>
        <taxon>Rhabditidae</taxon>
        <taxon>Peloderinae</taxon>
        <taxon>Caenorhabditis</taxon>
    </lineage>
</organism>
<sequence length="646" mass="72486">MEDLPKPIPYDYEALVIRPCGAEYQHYETDLVLILKSQRVCFVFPNDNNNICFQERYTKNRIYGISREAFLPPVIEKSYDNFELAKNLERRYATPLKFGDIVIFNDSDINHHESLILRFKREKPLYEVSSNNFGPLLRIGGVISPMKLNTFWTPLEDLVIPTDIAPLAEPNVWLTAWIRIETNMLHSKDNYHLEYTFDSFAGCDPSDQARVAAAPWHSRSIDSQFSMLPAEPTPCESDDEIDLEPRKDIYVKEDKWAEKINRQLGLFVGGRLLLCKDLPQYDFIIPLLKPVAVAPGEDRTFIYPSIGEYFHFCAVWSIHHKGFLVTEMLPFQILRGYSTSVSGNILVRVNQASLGGLFTDSDSSLGLLDDPYHTLCFSEFHPAAHGGLKALVEVHAVRSSENRSVRWRIVRTIYEDDHVSRFASWLAAATFCVGPIHGMVISKDTVISGDYPSVYFRLPPNSNLIAGCGVRFRGRRAAGVNSEIMIEEIHTNPKFSARKVIGQEENLLFQVPLKMILGHEQLARNEVFGPVDMRQLDPPEDTDDGVFYAWVRESPTIDNCRRACTIMEVFSVALNTPLLPALSGSSRSGSRHSGSSRATLSSSSHGGSTSSRNSTRSINSNRFVGGPARSTPGSISNRGAPNDSDA</sequence>
<dbReference type="InParanoid" id="A8Y1B4"/>
<dbReference type="InterPro" id="IPR057144">
    <property type="entry name" value="OB_DEPS-1_6th"/>
</dbReference>
<dbReference type="InterPro" id="IPR057147">
    <property type="entry name" value="OB_DEPS-1_3rd"/>
</dbReference>
<evidence type="ECO:0000259" key="2">
    <source>
        <dbReference type="Pfam" id="PF24339"/>
    </source>
</evidence>
<dbReference type="WormBase" id="CBG22004">
    <property type="protein sequence ID" value="CBP12020"/>
    <property type="gene ID" value="WBGene00040653"/>
    <property type="gene designation" value="Cbr-deps-1"/>
</dbReference>
<dbReference type="FunCoup" id="A8Y1B4">
    <property type="interactions" value="723"/>
</dbReference>
<dbReference type="STRING" id="6238.A8Y1B4"/>
<dbReference type="eggNOG" id="ENOG502S1H2">
    <property type="taxonomic scope" value="Eukaryota"/>
</dbReference>
<evidence type="ECO:0000313" key="7">
    <source>
        <dbReference type="Proteomes" id="UP000008549"/>
    </source>
</evidence>
<dbReference type="AlphaFoldDB" id="A8Y1B4"/>
<reference evidence="6 7" key="1">
    <citation type="journal article" date="2003" name="PLoS Biol.">
        <title>The genome sequence of Caenorhabditis briggsae: a platform for comparative genomics.</title>
        <authorList>
            <person name="Stein L.D."/>
            <person name="Bao Z."/>
            <person name="Blasiar D."/>
            <person name="Blumenthal T."/>
            <person name="Brent M.R."/>
            <person name="Chen N."/>
            <person name="Chinwalla A."/>
            <person name="Clarke L."/>
            <person name="Clee C."/>
            <person name="Coghlan A."/>
            <person name="Coulson A."/>
            <person name="D'Eustachio P."/>
            <person name="Fitch D.H."/>
            <person name="Fulton L.A."/>
            <person name="Fulton R.E."/>
            <person name="Griffiths-Jones S."/>
            <person name="Harris T.W."/>
            <person name="Hillier L.W."/>
            <person name="Kamath R."/>
            <person name="Kuwabara P.E."/>
            <person name="Mardis E.R."/>
            <person name="Marra M.A."/>
            <person name="Miner T.L."/>
            <person name="Minx P."/>
            <person name="Mullikin J.C."/>
            <person name="Plumb R.W."/>
            <person name="Rogers J."/>
            <person name="Schein J.E."/>
            <person name="Sohrmann M."/>
            <person name="Spieth J."/>
            <person name="Stajich J.E."/>
            <person name="Wei C."/>
            <person name="Willey D."/>
            <person name="Wilson R.K."/>
            <person name="Durbin R."/>
            <person name="Waterston R.H."/>
        </authorList>
    </citation>
    <scope>NUCLEOTIDE SEQUENCE [LARGE SCALE GENOMIC DNA]</scope>
    <source>
        <strain evidence="6 7">AF16</strain>
    </source>
</reference>
<dbReference type="Pfam" id="PF24341">
    <property type="entry name" value="OB_DEPS-1_6th"/>
    <property type="match status" value="1"/>
</dbReference>
<feature type="region of interest" description="Disordered" evidence="1">
    <location>
        <begin position="583"/>
        <end position="646"/>
    </location>
</feature>
<dbReference type="OMA" id="AWIRIET"/>
<dbReference type="Proteomes" id="UP000008549">
    <property type="component" value="Unassembled WGS sequence"/>
</dbReference>
<dbReference type="InterPro" id="IPR057143">
    <property type="entry name" value="OB_DEPS-1_2nd"/>
</dbReference>
<evidence type="ECO:0000256" key="1">
    <source>
        <dbReference type="SAM" id="MobiDB-lite"/>
    </source>
</evidence>
<protein>
    <submittedName>
        <fullName evidence="6">Protein CBR-DEPS-1</fullName>
    </submittedName>
</protein>
<evidence type="ECO:0000313" key="8">
    <source>
        <dbReference type="WormBase" id="CBG22004"/>
    </source>
</evidence>
<evidence type="ECO:0000259" key="3">
    <source>
        <dbReference type="Pfam" id="PF24341"/>
    </source>
</evidence>
<keyword evidence="7" id="KW-1185">Reference proteome</keyword>
<dbReference type="InterPro" id="IPR057139">
    <property type="entry name" value="OB_DEPS-1_1st"/>
</dbReference>
<evidence type="ECO:0000259" key="4">
    <source>
        <dbReference type="Pfam" id="PF24342"/>
    </source>
</evidence>
<dbReference type="EMBL" id="HE601428">
    <property type="protein sequence ID" value="CAP38683.2"/>
    <property type="molecule type" value="Genomic_DNA"/>
</dbReference>
<gene>
    <name evidence="8" type="primary">deps-1</name>
    <name evidence="6" type="synonym">Cbr-deps-1</name>
    <name evidence="8" type="ORF">CBG22004</name>
    <name evidence="6" type="ORF">CBG_22004</name>
</gene>
<dbReference type="Pfam" id="PF24339">
    <property type="entry name" value="OB_DEPS-1_3rd"/>
    <property type="match status" value="1"/>
</dbReference>
<feature type="domain" description="P-granule-associated protein DEPS-1 second OB-fold" evidence="4">
    <location>
        <begin position="125"/>
        <end position="206"/>
    </location>
</feature>